<sequence length="153" mass="17921">MDMDPFIDWAIEMLQFGYDTPQLLILAGLPKPTSFFETIPYVKGALNELRQEQRADDPAIVRLTGYIKEIAQDKDIEENLGELYVCYYGAYDKYYLLLDFFLLYLAWYSLMNSYSDDQNYWPGAKSENIRNIVVQRAKLWLEENNAFLKTVVA</sequence>
<name>A0A365XSU2_9BACT</name>
<feature type="transmembrane region" description="Helical" evidence="1">
    <location>
        <begin position="94"/>
        <end position="111"/>
    </location>
</feature>
<protein>
    <submittedName>
        <fullName evidence="2">Uncharacterized protein</fullName>
    </submittedName>
</protein>
<accession>A0A365XSU2</accession>
<comment type="caution">
    <text evidence="2">The sequence shown here is derived from an EMBL/GenBank/DDBJ whole genome shotgun (WGS) entry which is preliminary data.</text>
</comment>
<gene>
    <name evidence="2" type="ORF">DF182_23155</name>
</gene>
<dbReference type="AlphaFoldDB" id="A0A365XSU2"/>
<keyword evidence="1" id="KW-1133">Transmembrane helix</keyword>
<keyword evidence="3" id="KW-1185">Reference proteome</keyword>
<evidence type="ECO:0000313" key="2">
    <source>
        <dbReference type="EMBL" id="RBL89419.1"/>
    </source>
</evidence>
<dbReference type="EMBL" id="QFFJ01000002">
    <property type="protein sequence ID" value="RBL89419.1"/>
    <property type="molecule type" value="Genomic_DNA"/>
</dbReference>
<keyword evidence="1" id="KW-0812">Transmembrane</keyword>
<organism evidence="2 3">
    <name type="scientific">Chitinophaga flava</name>
    <dbReference type="NCBI Taxonomy" id="2259036"/>
    <lineage>
        <taxon>Bacteria</taxon>
        <taxon>Pseudomonadati</taxon>
        <taxon>Bacteroidota</taxon>
        <taxon>Chitinophagia</taxon>
        <taxon>Chitinophagales</taxon>
        <taxon>Chitinophagaceae</taxon>
        <taxon>Chitinophaga</taxon>
    </lineage>
</organism>
<dbReference type="Proteomes" id="UP000253410">
    <property type="component" value="Unassembled WGS sequence"/>
</dbReference>
<evidence type="ECO:0000313" key="3">
    <source>
        <dbReference type="Proteomes" id="UP000253410"/>
    </source>
</evidence>
<keyword evidence="1" id="KW-0472">Membrane</keyword>
<proteinExistence type="predicted"/>
<evidence type="ECO:0000256" key="1">
    <source>
        <dbReference type="SAM" id="Phobius"/>
    </source>
</evidence>
<reference evidence="2 3" key="1">
    <citation type="submission" date="2018-05" db="EMBL/GenBank/DDBJ databases">
        <title>Chitinophaga sp. K3CV102501T nov., isolated from isolated from a monsoon evergreen broad-leaved forest soil.</title>
        <authorList>
            <person name="Lv Y."/>
        </authorList>
    </citation>
    <scope>NUCLEOTIDE SEQUENCE [LARGE SCALE GENOMIC DNA]</scope>
    <source>
        <strain evidence="2 3">GDMCC 1.1325</strain>
    </source>
</reference>